<feature type="transmembrane region" description="Helical" evidence="8">
    <location>
        <begin position="285"/>
        <end position="305"/>
    </location>
</feature>
<dbReference type="SUPFAM" id="SSF103473">
    <property type="entry name" value="MFS general substrate transporter"/>
    <property type="match status" value="1"/>
</dbReference>
<dbReference type="PROSITE" id="PS00216">
    <property type="entry name" value="SUGAR_TRANSPORT_1"/>
    <property type="match status" value="2"/>
</dbReference>
<evidence type="ECO:0000313" key="10">
    <source>
        <dbReference type="EMBL" id="KAJ3664091.1"/>
    </source>
</evidence>
<sequence length="474" mass="51414">MTSETKGSPVLQYVAAVTGTLAIVTDGMHYGWSSPSVPQLKNNSTCTLCIDESQGSTLAVMPLIGAVAGSLTAATIVDYLGRKRTILATAMPFFLAWIMVAFANSILVLYIARFVAGVADGFTFTVVPMYIGEIADAKVRGLLGSSCSVMWIAGFLIINVIGSYLSIKTTALASSVVPAALFVTFLWMPESPYYLLMRDKPEAARRALERLKSTTKVDDDLNRIKGAIQAEQKTKNGRFLDLFTVKSNRKAVFIIGGLRGFQQLAGTTAIAFYTHEIFGAAGDHISAHYAVMIYYSVQLVLTIVSSGIVDRAGRRPLLLISMAGSALALFVEGTYFYILNETSIDTSSFSIVAVIGLIAFVTIFSLGMQSIPICMLGELFPINVKAFALCLADVYFSVMATAASKYLQITKVEYGLHVSFYGFFVCSILGLIFIYFFVPETKGKTLEDIQKKLKGEVEECNGNVVDEEKVSLKA</sequence>
<dbReference type="PRINTS" id="PR00171">
    <property type="entry name" value="SUGRTRNSPORT"/>
</dbReference>
<feature type="transmembrane region" description="Helical" evidence="8">
    <location>
        <begin position="93"/>
        <end position="112"/>
    </location>
</feature>
<feature type="transmembrane region" description="Helical" evidence="8">
    <location>
        <begin position="60"/>
        <end position="81"/>
    </location>
</feature>
<comment type="similarity">
    <text evidence="7">Belongs to the major facilitator superfamily. Sugar transporter (TC 2.A.1.1) family. Trehalose transporter subfamily.</text>
</comment>
<evidence type="ECO:0000256" key="4">
    <source>
        <dbReference type="ARBA" id="ARBA00022989"/>
    </source>
</evidence>
<feature type="transmembrane region" description="Helical" evidence="8">
    <location>
        <begin position="317"/>
        <end position="337"/>
    </location>
</feature>
<gene>
    <name evidence="10" type="ORF">Zmor_008288</name>
</gene>
<protein>
    <recommendedName>
        <fullName evidence="9">Major facilitator superfamily (MFS) profile domain-containing protein</fullName>
    </recommendedName>
</protein>
<dbReference type="PROSITE" id="PS50850">
    <property type="entry name" value="MFS"/>
    <property type="match status" value="1"/>
</dbReference>
<reference evidence="10" key="1">
    <citation type="journal article" date="2023" name="G3 (Bethesda)">
        <title>Whole genome assemblies of Zophobas morio and Tenebrio molitor.</title>
        <authorList>
            <person name="Kaur S."/>
            <person name="Stinson S.A."/>
            <person name="diCenzo G.C."/>
        </authorList>
    </citation>
    <scope>NUCLEOTIDE SEQUENCE</scope>
    <source>
        <strain evidence="10">QUZm001</strain>
    </source>
</reference>
<keyword evidence="6" id="KW-0325">Glycoprotein</keyword>
<keyword evidence="4 8" id="KW-1133">Transmembrane helix</keyword>
<dbReference type="PROSITE" id="PS00217">
    <property type="entry name" value="SUGAR_TRANSPORT_2"/>
    <property type="match status" value="1"/>
</dbReference>
<feature type="transmembrane region" description="Helical" evidence="8">
    <location>
        <begin position="349"/>
        <end position="367"/>
    </location>
</feature>
<dbReference type="AlphaFoldDB" id="A0AA38J116"/>
<name>A0AA38J116_9CUCU</name>
<dbReference type="FunFam" id="1.20.1250.20:FF:000055">
    <property type="entry name" value="Facilitated trehalose transporter Tret1-2 homolog"/>
    <property type="match status" value="1"/>
</dbReference>
<comment type="subcellular location">
    <subcellularLocation>
        <location evidence="1">Cell membrane</location>
        <topology evidence="1">Multi-pass membrane protein</topology>
    </subcellularLocation>
</comment>
<proteinExistence type="inferred from homology"/>
<dbReference type="InterPro" id="IPR050549">
    <property type="entry name" value="MFS_Trehalose_Transporter"/>
</dbReference>
<accession>A0AA38J116</accession>
<dbReference type="Proteomes" id="UP001168821">
    <property type="component" value="Unassembled WGS sequence"/>
</dbReference>
<dbReference type="Gene3D" id="1.20.1250.20">
    <property type="entry name" value="MFS general substrate transporter like domains"/>
    <property type="match status" value="1"/>
</dbReference>
<evidence type="ECO:0000259" key="9">
    <source>
        <dbReference type="PROSITE" id="PS50850"/>
    </source>
</evidence>
<keyword evidence="11" id="KW-1185">Reference proteome</keyword>
<comment type="caution">
    <text evidence="10">The sequence shown here is derived from an EMBL/GenBank/DDBJ whole genome shotgun (WGS) entry which is preliminary data.</text>
</comment>
<dbReference type="InterPro" id="IPR003663">
    <property type="entry name" value="Sugar/inositol_transpt"/>
</dbReference>
<evidence type="ECO:0000256" key="2">
    <source>
        <dbReference type="ARBA" id="ARBA00022475"/>
    </source>
</evidence>
<feature type="transmembrane region" description="Helical" evidence="8">
    <location>
        <begin position="379"/>
        <end position="398"/>
    </location>
</feature>
<dbReference type="InterPro" id="IPR044775">
    <property type="entry name" value="MFS_ERD6/Tret1-like"/>
</dbReference>
<keyword evidence="3 8" id="KW-0812">Transmembrane</keyword>
<dbReference type="InterPro" id="IPR036259">
    <property type="entry name" value="MFS_trans_sf"/>
</dbReference>
<keyword evidence="5 8" id="KW-0472">Membrane</keyword>
<dbReference type="PANTHER" id="PTHR48021">
    <property type="match status" value="1"/>
</dbReference>
<dbReference type="EMBL" id="JALNTZ010000002">
    <property type="protein sequence ID" value="KAJ3664091.1"/>
    <property type="molecule type" value="Genomic_DNA"/>
</dbReference>
<dbReference type="InterPro" id="IPR005829">
    <property type="entry name" value="Sugar_transporter_CS"/>
</dbReference>
<evidence type="ECO:0000256" key="8">
    <source>
        <dbReference type="SAM" id="Phobius"/>
    </source>
</evidence>
<evidence type="ECO:0000256" key="7">
    <source>
        <dbReference type="ARBA" id="ARBA00024348"/>
    </source>
</evidence>
<feature type="transmembrane region" description="Helical" evidence="8">
    <location>
        <begin position="142"/>
        <end position="165"/>
    </location>
</feature>
<organism evidence="10 11">
    <name type="scientific">Zophobas morio</name>
    <dbReference type="NCBI Taxonomy" id="2755281"/>
    <lineage>
        <taxon>Eukaryota</taxon>
        <taxon>Metazoa</taxon>
        <taxon>Ecdysozoa</taxon>
        <taxon>Arthropoda</taxon>
        <taxon>Hexapoda</taxon>
        <taxon>Insecta</taxon>
        <taxon>Pterygota</taxon>
        <taxon>Neoptera</taxon>
        <taxon>Endopterygota</taxon>
        <taxon>Coleoptera</taxon>
        <taxon>Polyphaga</taxon>
        <taxon>Cucujiformia</taxon>
        <taxon>Tenebrionidae</taxon>
        <taxon>Zophobas</taxon>
    </lineage>
</organism>
<feature type="transmembrane region" description="Helical" evidence="8">
    <location>
        <begin position="418"/>
        <end position="438"/>
    </location>
</feature>
<evidence type="ECO:0000256" key="5">
    <source>
        <dbReference type="ARBA" id="ARBA00023136"/>
    </source>
</evidence>
<dbReference type="Pfam" id="PF00083">
    <property type="entry name" value="Sugar_tr"/>
    <property type="match status" value="1"/>
</dbReference>
<evidence type="ECO:0000313" key="11">
    <source>
        <dbReference type="Proteomes" id="UP001168821"/>
    </source>
</evidence>
<evidence type="ECO:0000256" key="3">
    <source>
        <dbReference type="ARBA" id="ARBA00022692"/>
    </source>
</evidence>
<dbReference type="GO" id="GO:0051119">
    <property type="term" value="F:sugar transmembrane transporter activity"/>
    <property type="evidence" value="ECO:0007669"/>
    <property type="project" value="InterPro"/>
</dbReference>
<keyword evidence="2" id="KW-1003">Cell membrane</keyword>
<evidence type="ECO:0000256" key="6">
    <source>
        <dbReference type="ARBA" id="ARBA00023180"/>
    </source>
</evidence>
<dbReference type="InterPro" id="IPR020846">
    <property type="entry name" value="MFS_dom"/>
</dbReference>
<feature type="transmembrane region" description="Helical" evidence="8">
    <location>
        <begin position="171"/>
        <end position="188"/>
    </location>
</feature>
<dbReference type="PANTHER" id="PTHR48021:SF46">
    <property type="entry name" value="MAJOR FACILITATOR SUPERFAMILY (MFS) PROFILE DOMAIN-CONTAINING PROTEIN"/>
    <property type="match status" value="1"/>
</dbReference>
<dbReference type="CDD" id="cd17358">
    <property type="entry name" value="MFS_GLUT6_8_Class3_like"/>
    <property type="match status" value="1"/>
</dbReference>
<dbReference type="InterPro" id="IPR005828">
    <property type="entry name" value="MFS_sugar_transport-like"/>
</dbReference>
<feature type="domain" description="Major facilitator superfamily (MFS) profile" evidence="9">
    <location>
        <begin position="15"/>
        <end position="442"/>
    </location>
</feature>
<evidence type="ECO:0000256" key="1">
    <source>
        <dbReference type="ARBA" id="ARBA00004651"/>
    </source>
</evidence>
<dbReference type="GO" id="GO:0005886">
    <property type="term" value="C:plasma membrane"/>
    <property type="evidence" value="ECO:0007669"/>
    <property type="project" value="UniProtKB-SubCell"/>
</dbReference>